<proteinExistence type="predicted"/>
<dbReference type="AlphaFoldDB" id="A0A369WR18"/>
<name>A0A369WR18_9GAMM</name>
<keyword evidence="4" id="KW-1185">Reference proteome</keyword>
<feature type="compositionally biased region" description="Low complexity" evidence="1">
    <location>
        <begin position="202"/>
        <end position="214"/>
    </location>
</feature>
<comment type="caution">
    <text evidence="3">The sequence shown here is derived from an EMBL/GenBank/DDBJ whole genome shotgun (WGS) entry which is preliminary data.</text>
</comment>
<reference evidence="3 4" key="1">
    <citation type="submission" date="2018-07" db="EMBL/GenBank/DDBJ databases">
        <title>Motiliproteus coralliicola sp. nov., a bacterium isolated from Coral.</title>
        <authorList>
            <person name="Wang G."/>
        </authorList>
    </citation>
    <scope>NUCLEOTIDE SEQUENCE [LARGE SCALE GENOMIC DNA]</scope>
    <source>
        <strain evidence="3 4">C34</strain>
    </source>
</reference>
<keyword evidence="2" id="KW-0732">Signal</keyword>
<accession>A0A369WR18</accession>
<evidence type="ECO:0000256" key="2">
    <source>
        <dbReference type="SAM" id="SignalP"/>
    </source>
</evidence>
<gene>
    <name evidence="3" type="ORF">DV711_02875</name>
</gene>
<feature type="signal peptide" evidence="2">
    <location>
        <begin position="1"/>
        <end position="26"/>
    </location>
</feature>
<dbReference type="Proteomes" id="UP000253769">
    <property type="component" value="Unassembled WGS sequence"/>
</dbReference>
<sequence>MMKAINKTAIATVATLFALTAGVTQAGPYGYGYKVGQVDYTNSFNTHNKAKINVDNSKRFNRNFMLDYRVDNSSRTKVDTDYRINLNKEIRKDKINANQNLNQYRNYYSGVNQGASNIGSATGHSMKQKQGGTSVGSLVDQTKRTQHKGHSFLSPSIHTNSGDQATGNMTHSQIGGIQSGMQLGDVANLQNNSQTQNGRSGVGSSDSVSNTASK</sequence>
<dbReference type="EMBL" id="QQOH01000001">
    <property type="protein sequence ID" value="RDE24548.1"/>
    <property type="molecule type" value="Genomic_DNA"/>
</dbReference>
<evidence type="ECO:0000313" key="3">
    <source>
        <dbReference type="EMBL" id="RDE24548.1"/>
    </source>
</evidence>
<evidence type="ECO:0000256" key="1">
    <source>
        <dbReference type="SAM" id="MobiDB-lite"/>
    </source>
</evidence>
<feature type="region of interest" description="Disordered" evidence="1">
    <location>
        <begin position="146"/>
        <end position="176"/>
    </location>
</feature>
<evidence type="ECO:0000313" key="4">
    <source>
        <dbReference type="Proteomes" id="UP000253769"/>
    </source>
</evidence>
<feature type="chain" id="PRO_5016810742" evidence="2">
    <location>
        <begin position="27"/>
        <end position="214"/>
    </location>
</feature>
<feature type="region of interest" description="Disordered" evidence="1">
    <location>
        <begin position="191"/>
        <end position="214"/>
    </location>
</feature>
<feature type="compositionally biased region" description="Polar residues" evidence="1">
    <location>
        <begin position="153"/>
        <end position="176"/>
    </location>
</feature>
<organism evidence="3 4">
    <name type="scientific">Motiliproteus coralliicola</name>
    <dbReference type="NCBI Taxonomy" id="2283196"/>
    <lineage>
        <taxon>Bacteria</taxon>
        <taxon>Pseudomonadati</taxon>
        <taxon>Pseudomonadota</taxon>
        <taxon>Gammaproteobacteria</taxon>
        <taxon>Oceanospirillales</taxon>
        <taxon>Oceanospirillaceae</taxon>
        <taxon>Motiliproteus</taxon>
    </lineage>
</organism>
<protein>
    <submittedName>
        <fullName evidence="3">Uncharacterized protein</fullName>
    </submittedName>
</protein>